<dbReference type="Gene3D" id="1.10.390.10">
    <property type="entry name" value="Neutral Protease Domain 2"/>
    <property type="match status" value="1"/>
</dbReference>
<feature type="chain" id="PRO_5045938640" evidence="2">
    <location>
        <begin position="23"/>
        <end position="677"/>
    </location>
</feature>
<sequence length="677" mass="75609">MTVARSLAFVLCLGACAPGSWPASESATTESGAAEAAEGTAKTGRPVAEPFAVDVPLPEHPEDVVDYTLEAKLDPIAHTVHGTGTIRWRNTSDTPQTELWLHLYLNAFKNEKSVFMREPVGAGARGGTIPEDWGYIDVRRLALRGDTPEGTVDLWPQAELHRPDDEDETDARVPLPGPVAPGETITLEVTFDDKLPTIVERTGYHDSFHMVAQWFPKIARLEKDGRWAHFPFHHLGEFYADYGTYDVTLDVPEAFLLGATGTATESRIEGGRRIERHVQADVHDFAWTAWDRFQTMRDTIEGVAVTLLYPPALEYIASRQMAALRFTIPYFNQRYGRYPYPLLTVVHPPRRAQEAGGMEYPTLITTGAPWYGPPGVSSAESMVIHEYGHEYFYGLLASNEVKWPFLDEGLNSFAQQDALDAYLGVGSLADVFGFKVSDVTTQAVFGNYLAHEEPVAQPAYAFSTGWNYGGLVYARTAAIVETIRRVYGDDIVRKAMGLYARRWRFRHPTPEDFLACFTEVVGQGASENLRAALFDKGWVDYEVTDLASRRKKTAAGIYDRDGHRETVAQSAFANDRYDGWALITRRGTLNLPVDIDLVLEDGSRKRVHWDGHGDDFRVPYDGNVPLEAAVVDPENRVLLDEDRANNHRGTLVSAHMPTRTLERTTYWAELLLQLVAP</sequence>
<dbReference type="EMBL" id="CP089982">
    <property type="protein sequence ID" value="WXA98476.1"/>
    <property type="molecule type" value="Genomic_DNA"/>
</dbReference>
<feature type="signal peptide" evidence="2">
    <location>
        <begin position="1"/>
        <end position="22"/>
    </location>
</feature>
<proteinExistence type="predicted"/>
<evidence type="ECO:0000256" key="2">
    <source>
        <dbReference type="SAM" id="SignalP"/>
    </source>
</evidence>
<feature type="compositionally biased region" description="Low complexity" evidence="1">
    <location>
        <begin position="23"/>
        <end position="44"/>
    </location>
</feature>
<dbReference type="RefSeq" id="WP_394849087.1">
    <property type="nucleotide sequence ID" value="NZ_CP089982.1"/>
</dbReference>
<evidence type="ECO:0000259" key="3">
    <source>
        <dbReference type="Pfam" id="PF01433"/>
    </source>
</evidence>
<name>A0ABZ2KIG2_9BACT</name>
<dbReference type="SUPFAM" id="SSF55486">
    <property type="entry name" value="Metalloproteases ('zincins'), catalytic domain"/>
    <property type="match status" value="1"/>
</dbReference>
<keyword evidence="5" id="KW-1185">Reference proteome</keyword>
<feature type="domain" description="Peptidase M1 membrane alanine aminopeptidase" evidence="3">
    <location>
        <begin position="327"/>
        <end position="523"/>
    </location>
</feature>
<dbReference type="CDD" id="cd09604">
    <property type="entry name" value="M1_APN_like"/>
    <property type="match status" value="1"/>
</dbReference>
<organism evidence="4 5">
    <name type="scientific">Pendulispora brunnea</name>
    <dbReference type="NCBI Taxonomy" id="2905690"/>
    <lineage>
        <taxon>Bacteria</taxon>
        <taxon>Pseudomonadati</taxon>
        <taxon>Myxococcota</taxon>
        <taxon>Myxococcia</taxon>
        <taxon>Myxococcales</taxon>
        <taxon>Sorangiineae</taxon>
        <taxon>Pendulisporaceae</taxon>
        <taxon>Pendulispora</taxon>
    </lineage>
</organism>
<dbReference type="Proteomes" id="UP001379533">
    <property type="component" value="Chromosome"/>
</dbReference>
<dbReference type="Pfam" id="PF01433">
    <property type="entry name" value="Peptidase_M1"/>
    <property type="match status" value="1"/>
</dbReference>
<dbReference type="InterPro" id="IPR027268">
    <property type="entry name" value="Peptidase_M4/M1_CTD_sf"/>
</dbReference>
<feature type="region of interest" description="Disordered" evidence="1">
    <location>
        <begin position="21"/>
        <end position="45"/>
    </location>
</feature>
<evidence type="ECO:0000313" key="5">
    <source>
        <dbReference type="Proteomes" id="UP001379533"/>
    </source>
</evidence>
<keyword evidence="2" id="KW-0732">Signal</keyword>
<protein>
    <submittedName>
        <fullName evidence="4">M1 family metallopeptidase</fullName>
    </submittedName>
</protein>
<reference evidence="4 5" key="1">
    <citation type="submission" date="2021-12" db="EMBL/GenBank/DDBJ databases">
        <title>Discovery of the Pendulisporaceae a myxobacterial family with distinct sporulation behavior and unique specialized metabolism.</title>
        <authorList>
            <person name="Garcia R."/>
            <person name="Popoff A."/>
            <person name="Bader C.D."/>
            <person name="Loehr J."/>
            <person name="Walesch S."/>
            <person name="Walt C."/>
            <person name="Boldt J."/>
            <person name="Bunk B."/>
            <person name="Haeckl F.J.F.P.J."/>
            <person name="Gunesch A.P."/>
            <person name="Birkelbach J."/>
            <person name="Nuebel U."/>
            <person name="Pietschmann T."/>
            <person name="Bach T."/>
            <person name="Mueller R."/>
        </authorList>
    </citation>
    <scope>NUCLEOTIDE SEQUENCE [LARGE SCALE GENOMIC DNA]</scope>
    <source>
        <strain evidence="4 5">MSr12523</strain>
    </source>
</reference>
<accession>A0ABZ2KIG2</accession>
<dbReference type="InterPro" id="IPR014782">
    <property type="entry name" value="Peptidase_M1_dom"/>
</dbReference>
<evidence type="ECO:0000313" key="4">
    <source>
        <dbReference type="EMBL" id="WXA98476.1"/>
    </source>
</evidence>
<gene>
    <name evidence="4" type="ORF">LZC95_16755</name>
</gene>
<evidence type="ECO:0000256" key="1">
    <source>
        <dbReference type="SAM" id="MobiDB-lite"/>
    </source>
</evidence>